<dbReference type="InterPro" id="IPR003599">
    <property type="entry name" value="Ig_sub"/>
</dbReference>
<keyword evidence="2" id="KW-0732">Signal</keyword>
<evidence type="ECO:0000256" key="2">
    <source>
        <dbReference type="SAM" id="SignalP"/>
    </source>
</evidence>
<dbReference type="PROSITE" id="PS50835">
    <property type="entry name" value="IG_LIKE"/>
    <property type="match status" value="1"/>
</dbReference>
<dbReference type="InterPro" id="IPR003598">
    <property type="entry name" value="Ig_sub2"/>
</dbReference>
<feature type="chain" id="PRO_5035819992" description="Ig-like domain-containing protein" evidence="2">
    <location>
        <begin position="17"/>
        <end position="257"/>
    </location>
</feature>
<comment type="caution">
    <text evidence="4">The sequence shown here is derived from an EMBL/GenBank/DDBJ whole genome shotgun (WGS) entry which is preliminary data.</text>
</comment>
<dbReference type="OrthoDB" id="190835at2759"/>
<protein>
    <recommendedName>
        <fullName evidence="3">Ig-like domain-containing protein</fullName>
    </recommendedName>
</protein>
<dbReference type="GO" id="GO:0050808">
    <property type="term" value="P:synapse organization"/>
    <property type="evidence" value="ECO:0007669"/>
    <property type="project" value="TreeGrafter"/>
</dbReference>
<organism evidence="4 5">
    <name type="scientific">Owenia fusiformis</name>
    <name type="common">Polychaete worm</name>
    <dbReference type="NCBI Taxonomy" id="6347"/>
    <lineage>
        <taxon>Eukaryota</taxon>
        <taxon>Metazoa</taxon>
        <taxon>Spiralia</taxon>
        <taxon>Lophotrochozoa</taxon>
        <taxon>Annelida</taxon>
        <taxon>Polychaeta</taxon>
        <taxon>Sedentaria</taxon>
        <taxon>Canalipalpata</taxon>
        <taxon>Sabellida</taxon>
        <taxon>Oweniida</taxon>
        <taxon>Oweniidae</taxon>
        <taxon>Owenia</taxon>
    </lineage>
</organism>
<dbReference type="SUPFAM" id="SSF48726">
    <property type="entry name" value="Immunoglobulin"/>
    <property type="match status" value="1"/>
</dbReference>
<feature type="domain" description="Ig-like" evidence="3">
    <location>
        <begin position="116"/>
        <end position="226"/>
    </location>
</feature>
<dbReference type="Pfam" id="PF07686">
    <property type="entry name" value="V-set"/>
    <property type="match status" value="1"/>
</dbReference>
<dbReference type="Proteomes" id="UP000749559">
    <property type="component" value="Unassembled WGS sequence"/>
</dbReference>
<dbReference type="InterPro" id="IPR037448">
    <property type="entry name" value="Zig-8"/>
</dbReference>
<reference evidence="4" key="1">
    <citation type="submission" date="2022-03" db="EMBL/GenBank/DDBJ databases">
        <authorList>
            <person name="Martin C."/>
        </authorList>
    </citation>
    <scope>NUCLEOTIDE SEQUENCE</scope>
</reference>
<dbReference type="Gene3D" id="2.60.40.10">
    <property type="entry name" value="Immunoglobulins"/>
    <property type="match status" value="1"/>
</dbReference>
<dbReference type="InterPro" id="IPR036179">
    <property type="entry name" value="Ig-like_dom_sf"/>
</dbReference>
<dbReference type="SMART" id="SM00409">
    <property type="entry name" value="IG"/>
    <property type="match status" value="1"/>
</dbReference>
<name>A0A8S4N022_OWEFU</name>
<dbReference type="PANTHER" id="PTHR23279:SF36">
    <property type="entry name" value="DEFECTIVE PROBOSCIS EXTENSION RESPONSE 9, ISOFORM A"/>
    <property type="match status" value="1"/>
</dbReference>
<dbReference type="AlphaFoldDB" id="A0A8S4N022"/>
<evidence type="ECO:0000313" key="5">
    <source>
        <dbReference type="Proteomes" id="UP000749559"/>
    </source>
</evidence>
<feature type="non-terminal residue" evidence="4">
    <location>
        <position position="257"/>
    </location>
</feature>
<dbReference type="EMBL" id="CAIIXF020000001">
    <property type="protein sequence ID" value="CAH1774480.1"/>
    <property type="molecule type" value="Genomic_DNA"/>
</dbReference>
<dbReference type="InterPro" id="IPR007110">
    <property type="entry name" value="Ig-like_dom"/>
</dbReference>
<evidence type="ECO:0000259" key="3">
    <source>
        <dbReference type="PROSITE" id="PS50835"/>
    </source>
</evidence>
<dbReference type="PANTHER" id="PTHR23279">
    <property type="entry name" value="DEFECTIVE PROBOSCIS EXTENSION RESPONSE DPR -RELATED"/>
    <property type="match status" value="1"/>
</dbReference>
<keyword evidence="5" id="KW-1185">Reference proteome</keyword>
<dbReference type="InterPro" id="IPR013783">
    <property type="entry name" value="Ig-like_fold"/>
</dbReference>
<proteinExistence type="predicted"/>
<dbReference type="InterPro" id="IPR013106">
    <property type="entry name" value="Ig_V-set"/>
</dbReference>
<gene>
    <name evidence="4" type="ORF">OFUS_LOCUS1929</name>
</gene>
<evidence type="ECO:0000256" key="1">
    <source>
        <dbReference type="SAM" id="MobiDB-lite"/>
    </source>
</evidence>
<sequence>MKPLLILSAIFGYACSRVVNNSETTQDHVFTTLENSTTLESTTLESTTPKNSTPENVRTEITTSENSTTENVITESTTSENSTTENVITESTTLETTIAPTINRKHHEFRRKHWLPYFKDNTPSNTSVDLGGRAKLTCHVGILGTRTVIWKRSSDNVLLTVGLFTFVYDERIRAEHNPGSNESSLIIENAKLSDDGIYECRVSSKTPVVWKVRLTVQENATPENVTTESTTSESRRKENVITESTTPETATAPTINN</sequence>
<evidence type="ECO:0000313" key="4">
    <source>
        <dbReference type="EMBL" id="CAH1774480.1"/>
    </source>
</evidence>
<feature type="region of interest" description="Disordered" evidence="1">
    <location>
        <begin position="221"/>
        <end position="257"/>
    </location>
</feature>
<accession>A0A8S4N022</accession>
<feature type="signal peptide" evidence="2">
    <location>
        <begin position="1"/>
        <end position="16"/>
    </location>
</feature>
<dbReference type="GO" id="GO:0032589">
    <property type="term" value="C:neuron projection membrane"/>
    <property type="evidence" value="ECO:0007669"/>
    <property type="project" value="TreeGrafter"/>
</dbReference>
<dbReference type="SMART" id="SM00408">
    <property type="entry name" value="IGc2"/>
    <property type="match status" value="1"/>
</dbReference>
<feature type="compositionally biased region" description="Low complexity" evidence="1">
    <location>
        <begin position="241"/>
        <end position="257"/>
    </location>
</feature>
<dbReference type="PROSITE" id="PS51257">
    <property type="entry name" value="PROKAR_LIPOPROTEIN"/>
    <property type="match status" value="1"/>
</dbReference>